<sequence length="133" mass="15310">MNCRNFDRRLVLSFERNSRETALLESLAMCDKIAWLKLLFVTNPRRKVTGHLSASPRKLTSKSPKEWKKICLQNKIPPLSRKASSRQTRICPDFTTSSRPTKQAPILKYDLSYPTSMDPPNTFDGFLPTPLNR</sequence>
<comment type="caution">
    <text evidence="2">The sequence shown here is derived from an EMBL/GenBank/DDBJ whole genome shotgun (WGS) entry which is preliminary data.</text>
</comment>
<feature type="region of interest" description="Disordered" evidence="1">
    <location>
        <begin position="79"/>
        <end position="101"/>
    </location>
</feature>
<reference evidence="2 3" key="1">
    <citation type="journal article" date="2018" name="Sci. Rep.">
        <title>Comparative analysis of the Pocillopora damicornis genome highlights role of immune system in coral evolution.</title>
        <authorList>
            <person name="Cunning R."/>
            <person name="Bay R.A."/>
            <person name="Gillette P."/>
            <person name="Baker A.C."/>
            <person name="Traylor-Knowles N."/>
        </authorList>
    </citation>
    <scope>NUCLEOTIDE SEQUENCE [LARGE SCALE GENOMIC DNA]</scope>
    <source>
        <strain evidence="2">RSMAS</strain>
        <tissue evidence="2">Whole animal</tissue>
    </source>
</reference>
<accession>A0A3M6U733</accession>
<dbReference type="AlphaFoldDB" id="A0A3M6U733"/>
<protein>
    <submittedName>
        <fullName evidence="2">Uncharacterized protein</fullName>
    </submittedName>
</protein>
<evidence type="ECO:0000256" key="1">
    <source>
        <dbReference type="SAM" id="MobiDB-lite"/>
    </source>
</evidence>
<name>A0A3M6U733_POCDA</name>
<organism evidence="2 3">
    <name type="scientific">Pocillopora damicornis</name>
    <name type="common">Cauliflower coral</name>
    <name type="synonym">Millepora damicornis</name>
    <dbReference type="NCBI Taxonomy" id="46731"/>
    <lineage>
        <taxon>Eukaryota</taxon>
        <taxon>Metazoa</taxon>
        <taxon>Cnidaria</taxon>
        <taxon>Anthozoa</taxon>
        <taxon>Hexacorallia</taxon>
        <taxon>Scleractinia</taxon>
        <taxon>Astrocoeniina</taxon>
        <taxon>Pocilloporidae</taxon>
        <taxon>Pocillopora</taxon>
    </lineage>
</organism>
<evidence type="ECO:0000313" key="2">
    <source>
        <dbReference type="EMBL" id="RMX49493.1"/>
    </source>
</evidence>
<proteinExistence type="predicted"/>
<evidence type="ECO:0000313" key="3">
    <source>
        <dbReference type="Proteomes" id="UP000275408"/>
    </source>
</evidence>
<keyword evidence="3" id="KW-1185">Reference proteome</keyword>
<dbReference type="Proteomes" id="UP000275408">
    <property type="component" value="Unassembled WGS sequence"/>
</dbReference>
<dbReference type="EMBL" id="RCHS01002134">
    <property type="protein sequence ID" value="RMX49493.1"/>
    <property type="molecule type" value="Genomic_DNA"/>
</dbReference>
<gene>
    <name evidence="2" type="ORF">pdam_00023956</name>
</gene>